<evidence type="ECO:0000313" key="2">
    <source>
        <dbReference type="EMBL" id="AFZ47999.1"/>
    </source>
</evidence>
<dbReference type="SUPFAM" id="SSF158682">
    <property type="entry name" value="TerB-like"/>
    <property type="match status" value="1"/>
</dbReference>
<dbReference type="KEGG" id="csn:Cyast_2049"/>
<evidence type="ECO:0000313" key="3">
    <source>
        <dbReference type="Proteomes" id="UP000010483"/>
    </source>
</evidence>
<dbReference type="Pfam" id="PF05099">
    <property type="entry name" value="TerB"/>
    <property type="match status" value="1"/>
</dbReference>
<dbReference type="STRING" id="292563.Cyast_2049"/>
<reference evidence="3" key="1">
    <citation type="journal article" date="2013" name="Proc. Natl. Acad. Sci. U.S.A.">
        <title>Improving the coverage of the cyanobacterial phylum using diversity-driven genome sequencing.</title>
        <authorList>
            <person name="Shih P.M."/>
            <person name="Wu D."/>
            <person name="Latifi A."/>
            <person name="Axen S.D."/>
            <person name="Fewer D.P."/>
            <person name="Talla E."/>
            <person name="Calteau A."/>
            <person name="Cai F."/>
            <person name="Tandeau de Marsac N."/>
            <person name="Rippka R."/>
            <person name="Herdman M."/>
            <person name="Sivonen K."/>
            <person name="Coursin T."/>
            <person name="Laurent T."/>
            <person name="Goodwin L."/>
            <person name="Nolan M."/>
            <person name="Davenport K.W."/>
            <person name="Han C.S."/>
            <person name="Rubin E.M."/>
            <person name="Eisen J.A."/>
            <person name="Woyke T."/>
            <person name="Gugger M."/>
            <person name="Kerfeld C.A."/>
        </authorList>
    </citation>
    <scope>NUCLEOTIDE SEQUENCE [LARGE SCALE GENOMIC DNA]</scope>
    <source>
        <strain evidence="3">ATCC 29140 / PCC 7202</strain>
    </source>
</reference>
<dbReference type="InterPro" id="IPR029024">
    <property type="entry name" value="TerB-like"/>
</dbReference>
<dbReference type="BioCyc" id="CSTA292563:G1353-2053-MONOMER"/>
<proteinExistence type="predicted"/>
<dbReference type="EMBL" id="CP003940">
    <property type="protein sequence ID" value="AFZ47999.1"/>
    <property type="molecule type" value="Genomic_DNA"/>
</dbReference>
<dbReference type="eggNOG" id="COG4103">
    <property type="taxonomic scope" value="Bacteria"/>
</dbReference>
<dbReference type="InterPro" id="IPR007791">
    <property type="entry name" value="DjlA_N"/>
</dbReference>
<accession>K9YMA1</accession>
<protein>
    <recommendedName>
        <fullName evidence="1">Co-chaperone DjlA N-terminal domain-containing protein</fullName>
    </recommendedName>
</protein>
<dbReference type="Proteomes" id="UP000010483">
    <property type="component" value="Chromosome"/>
</dbReference>
<dbReference type="AlphaFoldDB" id="K9YMA1"/>
<evidence type="ECO:0000259" key="1">
    <source>
        <dbReference type="Pfam" id="PF05099"/>
    </source>
</evidence>
<feature type="domain" description="Co-chaperone DjlA N-terminal" evidence="1">
    <location>
        <begin position="15"/>
        <end position="107"/>
    </location>
</feature>
<organism evidence="2 3">
    <name type="scientific">Cyanobacterium stanieri (strain ATCC 29140 / PCC 7202)</name>
    <dbReference type="NCBI Taxonomy" id="292563"/>
    <lineage>
        <taxon>Bacteria</taxon>
        <taxon>Bacillati</taxon>
        <taxon>Cyanobacteriota</taxon>
        <taxon>Cyanophyceae</taxon>
        <taxon>Oscillatoriophycideae</taxon>
        <taxon>Chroococcales</taxon>
        <taxon>Geminocystaceae</taxon>
        <taxon>Cyanobacterium</taxon>
    </lineage>
</organism>
<sequence>MNTANKTKLLMKIVIGAAWIDGIIHEEEREYLKKMAQETELINDPEIKRLLSEIKPISINQCYEWLELYLGKTHSKKDYQKLLESVSGLVYSDGDIDVEEAKLLHYLQDLDPQNQSPQSIFKGLLNSVKKMYHQAVKNSEII</sequence>
<keyword evidence="3" id="KW-1185">Reference proteome</keyword>
<dbReference type="HOGENOM" id="CLU_152374_0_0_3"/>
<dbReference type="Gene3D" id="1.10.3680.10">
    <property type="entry name" value="TerB-like"/>
    <property type="match status" value="1"/>
</dbReference>
<dbReference type="CDD" id="cd07177">
    <property type="entry name" value="terB_like"/>
    <property type="match status" value="1"/>
</dbReference>
<gene>
    <name evidence="2" type="ordered locus">Cyast_2049</name>
</gene>
<name>K9YMA1_CYASC</name>